<proteinExistence type="predicted"/>
<name>A0ABD1Q2V9_9LAMI</name>
<evidence type="ECO:0000313" key="1">
    <source>
        <dbReference type="EMBL" id="KAL2470470.1"/>
    </source>
</evidence>
<comment type="caution">
    <text evidence="1">The sequence shown here is derived from an EMBL/GenBank/DDBJ whole genome shotgun (WGS) entry which is preliminary data.</text>
</comment>
<gene>
    <name evidence="1" type="ORF">Adt_38606</name>
</gene>
<organism evidence="1 2">
    <name type="scientific">Abeliophyllum distichum</name>
    <dbReference type="NCBI Taxonomy" id="126358"/>
    <lineage>
        <taxon>Eukaryota</taxon>
        <taxon>Viridiplantae</taxon>
        <taxon>Streptophyta</taxon>
        <taxon>Embryophyta</taxon>
        <taxon>Tracheophyta</taxon>
        <taxon>Spermatophyta</taxon>
        <taxon>Magnoliopsida</taxon>
        <taxon>eudicotyledons</taxon>
        <taxon>Gunneridae</taxon>
        <taxon>Pentapetalae</taxon>
        <taxon>asterids</taxon>
        <taxon>lamiids</taxon>
        <taxon>Lamiales</taxon>
        <taxon>Oleaceae</taxon>
        <taxon>Forsythieae</taxon>
        <taxon>Abeliophyllum</taxon>
    </lineage>
</organism>
<dbReference type="EMBL" id="JBFOLK010000012">
    <property type="protein sequence ID" value="KAL2470470.1"/>
    <property type="molecule type" value="Genomic_DNA"/>
</dbReference>
<protein>
    <submittedName>
        <fullName evidence="1">Uncharacterized protein</fullName>
    </submittedName>
</protein>
<reference evidence="2" key="1">
    <citation type="submission" date="2024-07" db="EMBL/GenBank/DDBJ databases">
        <title>Two chromosome-level genome assemblies of Korean endemic species Abeliophyllum distichum and Forsythia ovata (Oleaceae).</title>
        <authorList>
            <person name="Jang H."/>
        </authorList>
    </citation>
    <scope>NUCLEOTIDE SEQUENCE [LARGE SCALE GENOMIC DNA]</scope>
</reference>
<keyword evidence="2" id="KW-1185">Reference proteome</keyword>
<sequence>MEGYIRTEYELGCFARLPKSHDICSVQFGPMQYQFSSAKIMVAYYHRITSPSTSEKSTWPSPHHKCTKRKMPYFNRVNSPSLRCCVFEEKVLFPVLWVQLKEFLLPIRSLKAPEGLKLNQNGNVIGGTSGCGRV</sequence>
<evidence type="ECO:0000313" key="2">
    <source>
        <dbReference type="Proteomes" id="UP001604336"/>
    </source>
</evidence>
<accession>A0ABD1Q2V9</accession>
<dbReference type="Proteomes" id="UP001604336">
    <property type="component" value="Unassembled WGS sequence"/>
</dbReference>
<dbReference type="AlphaFoldDB" id="A0ABD1Q2V9"/>